<feature type="compositionally biased region" description="Basic and acidic residues" evidence="1">
    <location>
        <begin position="22"/>
        <end position="41"/>
    </location>
</feature>
<keyword evidence="4" id="KW-1185">Reference proteome</keyword>
<evidence type="ECO:0000259" key="2">
    <source>
        <dbReference type="PROSITE" id="PS00028"/>
    </source>
</evidence>
<dbReference type="PANTHER" id="PTHR31681:SF104">
    <property type="entry name" value="OS03G0264600 PROTEIN"/>
    <property type="match status" value="1"/>
</dbReference>
<feature type="compositionally biased region" description="Polar residues" evidence="1">
    <location>
        <begin position="1"/>
        <end position="11"/>
    </location>
</feature>
<evidence type="ECO:0000256" key="1">
    <source>
        <dbReference type="SAM" id="MobiDB-lite"/>
    </source>
</evidence>
<protein>
    <recommendedName>
        <fullName evidence="2">C2H2-type domain-containing protein</fullName>
    </recommendedName>
</protein>
<proteinExistence type="predicted"/>
<sequence>MIQLSLGANRTSGEEMLGSGSHPDRPKWGDGERFKLDDDRTRKHKITASSSLPNFCPPSHSTPNPSKFLSLRSYLRRFLCFRDNHEQQQEAPPPSDSTPIQLIALSPDRSPNGKVNAYVAVSADVAIHPCASCGEVMNKAQLLDLHQATMHSLSELSPSDSGHNIVRIIFESGWRGTSPVIVRRVLKIHHTTRALARYEEYRDAVRDRAGRKGCAADGRCIADGNERLRFYCTTTLCSWDARAAGGVCRNPFCCACAVVRHGFAGKSADLDGIATHATSWGAHAALPEELEREFAFLGARRAMLVCRVVAGRVLRRGVVEEDKLEKGAGVQTPECKVQVQTPECRVRVQTPECKVRVQIPDSQMHTPDSRVQTYDYRV</sequence>
<gene>
    <name evidence="3" type="ORF">ZIOFF_005304</name>
</gene>
<dbReference type="SUPFAM" id="SSF56399">
    <property type="entry name" value="ADP-ribosylation"/>
    <property type="match status" value="1"/>
</dbReference>
<name>A0A8J5LMH1_ZINOF</name>
<dbReference type="Gene3D" id="3.90.228.10">
    <property type="match status" value="1"/>
</dbReference>
<accession>A0A8J5LMH1</accession>
<evidence type="ECO:0000313" key="4">
    <source>
        <dbReference type="Proteomes" id="UP000734854"/>
    </source>
</evidence>
<feature type="region of interest" description="Disordered" evidence="1">
    <location>
        <begin position="1"/>
        <end position="42"/>
    </location>
</feature>
<feature type="domain" description="C2H2-type" evidence="2">
    <location>
        <begin position="130"/>
        <end position="151"/>
    </location>
</feature>
<dbReference type="PANTHER" id="PTHR31681">
    <property type="entry name" value="C2H2-LIKE ZINC FINGER PROTEIN"/>
    <property type="match status" value="1"/>
</dbReference>
<dbReference type="Proteomes" id="UP000734854">
    <property type="component" value="Unassembled WGS sequence"/>
</dbReference>
<evidence type="ECO:0000313" key="3">
    <source>
        <dbReference type="EMBL" id="KAG6531490.1"/>
    </source>
</evidence>
<dbReference type="PROSITE" id="PS00028">
    <property type="entry name" value="ZINC_FINGER_C2H2_1"/>
    <property type="match status" value="1"/>
</dbReference>
<dbReference type="InterPro" id="IPR013087">
    <property type="entry name" value="Znf_C2H2_type"/>
</dbReference>
<dbReference type="EMBL" id="JACMSC010000002">
    <property type="protein sequence ID" value="KAG6531490.1"/>
    <property type="molecule type" value="Genomic_DNA"/>
</dbReference>
<dbReference type="AlphaFoldDB" id="A0A8J5LMH1"/>
<comment type="caution">
    <text evidence="3">The sequence shown here is derived from an EMBL/GenBank/DDBJ whole genome shotgun (WGS) entry which is preliminary data.</text>
</comment>
<reference evidence="3 4" key="1">
    <citation type="submission" date="2020-08" db="EMBL/GenBank/DDBJ databases">
        <title>Plant Genome Project.</title>
        <authorList>
            <person name="Zhang R.-G."/>
        </authorList>
    </citation>
    <scope>NUCLEOTIDE SEQUENCE [LARGE SCALE GENOMIC DNA]</scope>
    <source>
        <tissue evidence="3">Rhizome</tissue>
    </source>
</reference>
<organism evidence="3 4">
    <name type="scientific">Zingiber officinale</name>
    <name type="common">Ginger</name>
    <name type="synonym">Amomum zingiber</name>
    <dbReference type="NCBI Taxonomy" id="94328"/>
    <lineage>
        <taxon>Eukaryota</taxon>
        <taxon>Viridiplantae</taxon>
        <taxon>Streptophyta</taxon>
        <taxon>Embryophyta</taxon>
        <taxon>Tracheophyta</taxon>
        <taxon>Spermatophyta</taxon>
        <taxon>Magnoliopsida</taxon>
        <taxon>Liliopsida</taxon>
        <taxon>Zingiberales</taxon>
        <taxon>Zingiberaceae</taxon>
        <taxon>Zingiber</taxon>
    </lineage>
</organism>